<dbReference type="SUPFAM" id="SSF103473">
    <property type="entry name" value="MFS general substrate transporter"/>
    <property type="match status" value="1"/>
</dbReference>
<feature type="transmembrane region" description="Helical" evidence="6">
    <location>
        <begin position="349"/>
        <end position="367"/>
    </location>
</feature>
<reference evidence="9 10" key="3">
    <citation type="submission" date="2016-03" db="EMBL/GenBank/DDBJ databases">
        <title>EvidentialGene: Evidence-directed Construction of Genes on Genomes.</title>
        <authorList>
            <person name="Gilbert D.G."/>
            <person name="Choi J.-H."/>
            <person name="Mockaitis K."/>
            <person name="Colbourne J."/>
            <person name="Pfrender M."/>
        </authorList>
    </citation>
    <scope>NUCLEOTIDE SEQUENCE [LARGE SCALE GENOMIC DNA]</scope>
    <source>
        <strain evidence="9 10">Xinb3</strain>
        <tissue evidence="9">Complete organism</tissue>
    </source>
</reference>
<evidence type="ECO:0000256" key="2">
    <source>
        <dbReference type="ARBA" id="ARBA00005241"/>
    </source>
</evidence>
<evidence type="ECO:0000256" key="6">
    <source>
        <dbReference type="SAM" id="Phobius"/>
    </source>
</evidence>
<evidence type="ECO:0000256" key="5">
    <source>
        <dbReference type="ARBA" id="ARBA00023136"/>
    </source>
</evidence>
<keyword evidence="10" id="KW-1185">Reference proteome</keyword>
<organism evidence="9 10">
    <name type="scientific">Daphnia magna</name>
    <dbReference type="NCBI Taxonomy" id="35525"/>
    <lineage>
        <taxon>Eukaryota</taxon>
        <taxon>Metazoa</taxon>
        <taxon>Ecdysozoa</taxon>
        <taxon>Arthropoda</taxon>
        <taxon>Crustacea</taxon>
        <taxon>Branchiopoda</taxon>
        <taxon>Diplostraca</taxon>
        <taxon>Cladocera</taxon>
        <taxon>Anomopoda</taxon>
        <taxon>Daphniidae</taxon>
        <taxon>Daphnia</taxon>
    </lineage>
</organism>
<sequence length="622" mass="69270">MQKMDDDSEAVSEWKKLKKTLTVNKPLIPLKLTMLLYYGASSLYLPYLTLQMQQVGLNIQEIAIIYSVLPFVTCIMPPLAGMLADKFNRYKLVLILSVSLAVLFHTLLLHVDARISPENSPVRNVTEIPASVYCGRTGAVLRLGNESCSTSTTEKWLGYWTPSECQPVACTNYQHMRMRVCSPSGNCTQITNKSTSKLEVELVLETFLTDTKGISGECTARILGLRTDQTPLPSALLCNCLIQCPLTLMKSSTPNQEPIDDALSDEMKETDRLKHNRGFWMYFVLRILASSSLATSFSMLDATAITMVKKNDGDLGKQRLFGVIGQAVFAMVAGILLDWTVELQGDPDYSILFYIADGLCVLVVLLVSRLDVDVERLESGNLMSGAKRLIRLIDVDFFMLMMLLLGTCWGFLESFLFVFLMELKANSYLLGMTVTLGCVIGVPFLYISDMIVRKIGSVNVFVIAFLIYCIRFFGYSLIWDPWLCLPFEALEAVTVHMMAVASSMYCAAAAPPGLLATLNGAVGSIHYSFGRGLGSFIGGILMSNYGTRNTFQIFGTAAGFCGLTYFILHRFYLVKIERLRLRRKSERIAEVIASGVEPEDEPEEEEFIIPPDNLLGRRKSCF</sequence>
<dbReference type="Proteomes" id="UP000076858">
    <property type="component" value="Unassembled WGS sequence"/>
</dbReference>
<feature type="transmembrane region" description="Helical" evidence="6">
    <location>
        <begin position="92"/>
        <end position="111"/>
    </location>
</feature>
<keyword evidence="3 6" id="KW-0812">Transmembrane</keyword>
<keyword evidence="4 6" id="KW-1133">Transmembrane helix</keyword>
<reference evidence="8" key="1">
    <citation type="submission" date="2015-10" db="EMBL/GenBank/DDBJ databases">
        <title>Daphnia magna gene sets from two clonal populations assembled and annotated with EvidentialGene.</title>
        <authorList>
            <person name="Gilbert D."/>
            <person name="Podicheti R."/>
            <person name="Orsini L."/>
            <person name="Colbourne J."/>
            <person name="Pfrender M."/>
        </authorList>
    </citation>
    <scope>NUCLEOTIDE SEQUENCE</scope>
</reference>
<dbReference type="InterPro" id="IPR036259">
    <property type="entry name" value="MFS_trans_sf"/>
</dbReference>
<feature type="transmembrane region" description="Helical" evidence="6">
    <location>
        <begin position="62"/>
        <end position="80"/>
    </location>
</feature>
<dbReference type="Pfam" id="PF12832">
    <property type="entry name" value="MFS_1_like"/>
    <property type="match status" value="1"/>
</dbReference>
<protein>
    <recommendedName>
        <fullName evidence="7">Major facilitator superfamily associated domain-containing protein</fullName>
    </recommendedName>
</protein>
<evidence type="ECO:0000313" key="9">
    <source>
        <dbReference type="EMBL" id="KZS21043.1"/>
    </source>
</evidence>
<dbReference type="OrthoDB" id="10056177at2759"/>
<evidence type="ECO:0000256" key="4">
    <source>
        <dbReference type="ARBA" id="ARBA00022989"/>
    </source>
</evidence>
<name>A0A0P5CDT3_9CRUS</name>
<dbReference type="PANTHER" id="PTHR16172">
    <property type="entry name" value="MAJOR FACILITATOR SUPERFAMILY DOMAIN-CONTAINING PROTEIN 6-LIKE"/>
    <property type="match status" value="1"/>
</dbReference>
<feature type="transmembrane region" description="Helical" evidence="6">
    <location>
        <begin position="458"/>
        <end position="478"/>
    </location>
</feature>
<comment type="subcellular location">
    <subcellularLocation>
        <location evidence="1">Membrane</location>
        <topology evidence="1">Multi-pass membrane protein</topology>
    </subcellularLocation>
</comment>
<dbReference type="AlphaFoldDB" id="A0A0P5CDT3"/>
<gene>
    <name evidence="9" type="ORF">APZ42_012194</name>
</gene>
<feature type="transmembrane region" description="Helical" evidence="6">
    <location>
        <begin position="551"/>
        <end position="573"/>
    </location>
</feature>
<accession>A0A0P5CDT3</accession>
<feature type="transmembrane region" description="Helical" evidence="6">
    <location>
        <begin position="427"/>
        <end position="446"/>
    </location>
</feature>
<feature type="transmembrane region" description="Helical" evidence="6">
    <location>
        <begin position="397"/>
        <end position="421"/>
    </location>
</feature>
<proteinExistence type="inferred from homology"/>
<reference evidence="8" key="2">
    <citation type="submission" date="2015-10" db="EMBL/GenBank/DDBJ databases">
        <authorList>
            <person name="Gilbert D.G."/>
        </authorList>
    </citation>
    <scope>NUCLEOTIDE SEQUENCE</scope>
</reference>
<dbReference type="GO" id="GO:0016020">
    <property type="term" value="C:membrane"/>
    <property type="evidence" value="ECO:0007669"/>
    <property type="project" value="UniProtKB-SubCell"/>
</dbReference>
<feature type="transmembrane region" description="Helical" evidence="6">
    <location>
        <begin position="498"/>
        <end position="518"/>
    </location>
</feature>
<dbReference type="STRING" id="35525.A0A0P5CDT3"/>
<feature type="transmembrane region" description="Helical" evidence="6">
    <location>
        <begin position="525"/>
        <end position="545"/>
    </location>
</feature>
<dbReference type="PANTHER" id="PTHR16172:SF41">
    <property type="entry name" value="MAJOR FACILITATOR SUPERFAMILY DOMAIN-CONTAINING PROTEIN 6-LIKE"/>
    <property type="match status" value="1"/>
</dbReference>
<dbReference type="EMBL" id="GDIP01224522">
    <property type="protein sequence ID" value="JAI98879.1"/>
    <property type="molecule type" value="Transcribed_RNA"/>
</dbReference>
<evidence type="ECO:0000256" key="1">
    <source>
        <dbReference type="ARBA" id="ARBA00004141"/>
    </source>
</evidence>
<dbReference type="EMBL" id="LRGB01000084">
    <property type="protein sequence ID" value="KZS21043.1"/>
    <property type="molecule type" value="Genomic_DNA"/>
</dbReference>
<dbReference type="Gene3D" id="1.20.1250.20">
    <property type="entry name" value="MFS general substrate transporter like domains"/>
    <property type="match status" value="3"/>
</dbReference>
<evidence type="ECO:0000313" key="10">
    <source>
        <dbReference type="Proteomes" id="UP000076858"/>
    </source>
</evidence>
<evidence type="ECO:0000313" key="8">
    <source>
        <dbReference type="EMBL" id="JAI98879.1"/>
    </source>
</evidence>
<feature type="transmembrane region" description="Helical" evidence="6">
    <location>
        <begin position="28"/>
        <end position="50"/>
    </location>
</feature>
<evidence type="ECO:0000259" key="7">
    <source>
        <dbReference type="Pfam" id="PF12832"/>
    </source>
</evidence>
<dbReference type="InterPro" id="IPR051717">
    <property type="entry name" value="MFS_MFSD6"/>
</dbReference>
<comment type="similarity">
    <text evidence="2">Belongs to the major facilitator superfamily. MFSD6 family.</text>
</comment>
<feature type="transmembrane region" description="Helical" evidence="6">
    <location>
        <begin position="320"/>
        <end position="337"/>
    </location>
</feature>
<evidence type="ECO:0000256" key="3">
    <source>
        <dbReference type="ARBA" id="ARBA00022692"/>
    </source>
</evidence>
<feature type="transmembrane region" description="Helical" evidence="6">
    <location>
        <begin position="279"/>
        <end position="300"/>
    </location>
</feature>
<feature type="domain" description="Major facilitator superfamily associated" evidence="7">
    <location>
        <begin position="28"/>
        <end position="552"/>
    </location>
</feature>
<dbReference type="InterPro" id="IPR024989">
    <property type="entry name" value="MFS_assoc_dom"/>
</dbReference>
<keyword evidence="5 6" id="KW-0472">Membrane</keyword>